<accession>A0ABW0UEZ1</accession>
<keyword evidence="1 3" id="KW-0560">Oxidoreductase</keyword>
<dbReference type="PANTHER" id="PTHR47307:SF1">
    <property type="entry name" value="GLUTATHIONE-REGULATED POTASSIUM-EFFLUX SYSTEM ANCILLARY PROTEIN KEFG"/>
    <property type="match status" value="1"/>
</dbReference>
<dbReference type="PANTHER" id="PTHR47307">
    <property type="entry name" value="GLUTATHIONE-REGULATED POTASSIUM-EFFLUX SYSTEM ANCILLARY PROTEIN KEFG"/>
    <property type="match status" value="1"/>
</dbReference>
<proteinExistence type="predicted"/>
<feature type="domain" description="Flavodoxin-like fold" evidence="2">
    <location>
        <begin position="1"/>
        <end position="168"/>
    </location>
</feature>
<dbReference type="EC" id="1.-.-.-" evidence="3"/>
<evidence type="ECO:0000259" key="2">
    <source>
        <dbReference type="Pfam" id="PF02525"/>
    </source>
</evidence>
<evidence type="ECO:0000313" key="3">
    <source>
        <dbReference type="EMBL" id="MFC5631187.1"/>
    </source>
</evidence>
<dbReference type="EC" id="1.6.99.-" evidence="3"/>
<sequence length="172" mass="19072">MKTTILLFHPDLHASRANKVLAKAAQAAGIEVRDIYSQYPAGQIDVKKEQAVLETTDRIVFQFPMYWYATPSLMKEWLDQVLEYGWAYGSTGNALQGKKVILAVTQGAGAEDYTADGRFHVTTQELLKPLETIKYHTGLVFEEPFVVSGVLNLSEEALSDAANSYIARLSQA</sequence>
<evidence type="ECO:0000256" key="1">
    <source>
        <dbReference type="ARBA" id="ARBA00023002"/>
    </source>
</evidence>
<comment type="caution">
    <text evidence="3">The sequence shown here is derived from an EMBL/GenBank/DDBJ whole genome shotgun (WGS) entry which is preliminary data.</text>
</comment>
<dbReference type="EMBL" id="JBHSOJ010000016">
    <property type="protein sequence ID" value="MFC5631187.1"/>
    <property type="molecule type" value="Genomic_DNA"/>
</dbReference>
<protein>
    <submittedName>
        <fullName evidence="3">NAD(P)H-dependent oxidoreductase</fullName>
        <ecNumber evidence="3">1.-.-.-</ecNumber>
        <ecNumber evidence="3">1.6.99.-</ecNumber>
    </submittedName>
</protein>
<dbReference type="GO" id="GO:0016491">
    <property type="term" value="F:oxidoreductase activity"/>
    <property type="evidence" value="ECO:0007669"/>
    <property type="project" value="UniProtKB-KW"/>
</dbReference>
<dbReference type="Pfam" id="PF02525">
    <property type="entry name" value="Flavodoxin_2"/>
    <property type="match status" value="1"/>
</dbReference>
<name>A0ABW0UEZ1_9STRE</name>
<dbReference type="InterPro" id="IPR003680">
    <property type="entry name" value="Flavodoxin_fold"/>
</dbReference>
<dbReference type="InterPro" id="IPR029039">
    <property type="entry name" value="Flavoprotein-like_sf"/>
</dbReference>
<evidence type="ECO:0000313" key="4">
    <source>
        <dbReference type="Proteomes" id="UP001596110"/>
    </source>
</evidence>
<reference evidence="4" key="1">
    <citation type="journal article" date="2019" name="Int. J. Syst. Evol. Microbiol.">
        <title>The Global Catalogue of Microorganisms (GCM) 10K type strain sequencing project: providing services to taxonomists for standard genome sequencing and annotation.</title>
        <authorList>
            <consortium name="The Broad Institute Genomics Platform"/>
            <consortium name="The Broad Institute Genome Sequencing Center for Infectious Disease"/>
            <person name="Wu L."/>
            <person name="Ma J."/>
        </authorList>
    </citation>
    <scope>NUCLEOTIDE SEQUENCE [LARGE SCALE GENOMIC DNA]</scope>
    <source>
        <strain evidence="4">DT43</strain>
    </source>
</reference>
<dbReference type="Proteomes" id="UP001596110">
    <property type="component" value="Unassembled WGS sequence"/>
</dbReference>
<keyword evidence="4" id="KW-1185">Reference proteome</keyword>
<dbReference type="RefSeq" id="WP_156805314.1">
    <property type="nucleotide sequence ID" value="NZ_JBHSOJ010000016.1"/>
</dbReference>
<gene>
    <name evidence="3" type="ORF">ACFPQ3_06260</name>
</gene>
<dbReference type="Gene3D" id="3.40.50.360">
    <property type="match status" value="1"/>
</dbReference>
<dbReference type="SUPFAM" id="SSF52218">
    <property type="entry name" value="Flavoproteins"/>
    <property type="match status" value="1"/>
</dbReference>
<dbReference type="InterPro" id="IPR046980">
    <property type="entry name" value="KefG/KefF"/>
</dbReference>
<organism evidence="3 4">
    <name type="scientific">Streptococcus caledonicus</name>
    <dbReference type="NCBI Taxonomy" id="2614158"/>
    <lineage>
        <taxon>Bacteria</taxon>
        <taxon>Bacillati</taxon>
        <taxon>Bacillota</taxon>
        <taxon>Bacilli</taxon>
        <taxon>Lactobacillales</taxon>
        <taxon>Streptococcaceae</taxon>
        <taxon>Streptococcus</taxon>
    </lineage>
</organism>